<dbReference type="SUPFAM" id="SSF53187">
    <property type="entry name" value="Zn-dependent exopeptidases"/>
    <property type="match status" value="1"/>
</dbReference>
<dbReference type="Pfam" id="PF04389">
    <property type="entry name" value="Peptidase_M28"/>
    <property type="match status" value="1"/>
</dbReference>
<sequence>MPRSRQPARFSSEAPSESSSSTSPDRNVDDDTDFFTAQANDSQSSVGIANTREIHAQNEQYVLPPIGRLPPEILIAIFAKLSSPSDMMSCMSVCRGWAANCVGILWHRPSCNNWDNMKSITATVGAEKSFFTYSQLIRRLNLSALAEDVSDGTVVPFAQCNRIERLTLTNCAKLTDKGVSDLIDGNRHLQALDVSDLRSLTDHTLYTVARNCPRLQGLNITNCVKVTDDSLIVVSENCRQVKRLKLNGVSQVTDKAITSFARSCPAILEIDLHDCKLVTNHSVTSLMATLSNLRELRLAHCTEIDDLAFLELPRQLSMDSLRILDLTACENIRDDAVERIVSSAPRLRNLVLAKCKFITDRAVWAICKLGKNLHYVHLGHCSNITDTAVIQLVKSCNRIRYIDLACCNRLTDLSVQQLATLPKLRRIGLVKCQLITNRSILALAQPKVSPHPTGVSSLERVHLSYCVHLTMDSIHALLNSCPRLTHLSLTGVQEFLREELTVFCREAPSEFTHQQREVFCVFSGEGVNRLRDFLNRTIPPVREMNEVTMYDDDDELDEDEGQMTGLMHATAINDDDYIDIGHPQGRHLMASLRLPRANPLAFRPWPVTLITVVVYLALVIPLLIVHHVGVDISEAWADLQVLTNGFHPFNSRRNDVIHTWLLQRVQEIIDAAPSEKEYQAVDETKPDVFVFDDTLSNLTTYGNTLKAANLGVYFEGTNIIVYIRGSEDDEENWWEAPNGVPTSKGGVLVNAHYDSVSTGFGATDDGVGVVTCLQLIKYFTTPGHAPRRGLVVLFNNGEEDFLNGARVYGQHPISKLPHTFLNLEGAGAGGRATLFRSSDFEVTGSYMRSRYPFGSVLSADGFEMGVIASQTDYVVFEGNLGLRGLDVAFMEPRARYHTNQDDTRHTSKDSVWHMLSAAIATTEGLVSDSTDRFEGAPNVDGGAPSGSGSRAVWFDLFGSTFVLFQLHTLFALLVTLLIVSPLALLITSVALTKADKMYLFRSSAISEDTVDAVPLRGLRGFFRFPFLFGIPTVVTVGLAYLVTKVNPYIIHSSPYAVWSMMIAAWVFLAWFVSRVADFARPSAFHRVYTLTWMFILSWVLTVIATVYANQKGLAGGYFVLFFHLGVFLATWISYLELFSLPRKSEYANLLRPISRRVSSHGSRLGTASDEDDDEQDTEEEPTESTSLLGSGQRTTFANYVRVGGDNHTETEEADPNVYGREQSWSAALPKWTWVLQLLLTVPVTLIMIGPLGLLITSAISQTGQDGGAPLFMYVIIATFVTLMFTPLLPFVHRHTYHLPTFLFAVFLGTLIYNLVAFPFSASNRLKLFFIQEVDLDTGANNASFAGISPYVQDVSQNLPSAFGQAVICDGIVKRGLLKCSWEGISPQPVEGSPPMQEWVSFNISRSPDKPQARFEVSGLDTRACKISFDKPVKEFHVAGSAYDPRFPHASSVEIREIRLWSRHWDNQWTVDVNWDEGGIQGDVVCLWSDHNQPGVIPALDEAIQYAPVWVAVTKLSDGLIEGRRAFTIH</sequence>
<feature type="transmembrane region" description="Helical" evidence="20">
    <location>
        <begin position="969"/>
        <end position="991"/>
    </location>
</feature>
<evidence type="ECO:0000259" key="23">
    <source>
        <dbReference type="Pfam" id="PF22250"/>
    </source>
</evidence>
<dbReference type="FunFam" id="3.40.630.10:FF:000057">
    <property type="entry name" value="Vacuolar membrane protease"/>
    <property type="match status" value="1"/>
</dbReference>
<feature type="region of interest" description="Disordered" evidence="19">
    <location>
        <begin position="1159"/>
        <end position="1190"/>
    </location>
</feature>
<accession>A0A5N6THE6</accession>
<keyword evidence="12 18" id="KW-0378">Hydrolase</keyword>
<dbReference type="Pfam" id="PF12937">
    <property type="entry name" value="F-box-like"/>
    <property type="match status" value="1"/>
</dbReference>
<feature type="transmembrane region" description="Helical" evidence="20">
    <location>
        <begin position="1271"/>
        <end position="1291"/>
    </location>
</feature>
<dbReference type="SMART" id="SM00367">
    <property type="entry name" value="LRR_CC"/>
    <property type="match status" value="12"/>
</dbReference>
<dbReference type="GO" id="GO:0008235">
    <property type="term" value="F:metalloexopeptidase activity"/>
    <property type="evidence" value="ECO:0007669"/>
    <property type="project" value="InterPro"/>
</dbReference>
<dbReference type="GO" id="GO:0005774">
    <property type="term" value="C:vacuolar membrane"/>
    <property type="evidence" value="ECO:0007669"/>
    <property type="project" value="UniProtKB-SubCell"/>
</dbReference>
<keyword evidence="13 18" id="KW-0862">Zinc</keyword>
<reference evidence="26 27" key="1">
    <citation type="submission" date="2019-04" db="EMBL/GenBank/DDBJ databases">
        <title>Friends and foes A comparative genomics study of 23 Aspergillus species from section Flavi.</title>
        <authorList>
            <consortium name="DOE Joint Genome Institute"/>
            <person name="Kjaerbolling I."/>
            <person name="Vesth T."/>
            <person name="Frisvad J.C."/>
            <person name="Nybo J.L."/>
            <person name="Theobald S."/>
            <person name="Kildgaard S."/>
            <person name="Isbrandt T."/>
            <person name="Kuo A."/>
            <person name="Sato A."/>
            <person name="Lyhne E.K."/>
            <person name="Kogle M.E."/>
            <person name="Wiebenga A."/>
            <person name="Kun R.S."/>
            <person name="Lubbers R.J."/>
            <person name="Makela M.R."/>
            <person name="Barry K."/>
            <person name="Chovatia M."/>
            <person name="Clum A."/>
            <person name="Daum C."/>
            <person name="Haridas S."/>
            <person name="He G."/>
            <person name="LaButti K."/>
            <person name="Lipzen A."/>
            <person name="Mondo S."/>
            <person name="Riley R."/>
            <person name="Salamov A."/>
            <person name="Simmons B.A."/>
            <person name="Magnuson J.K."/>
            <person name="Henrissat B."/>
            <person name="Mortensen U.H."/>
            <person name="Larsen T.O."/>
            <person name="Devries R.P."/>
            <person name="Grigoriev I.V."/>
            <person name="Machida M."/>
            <person name="Baker S.E."/>
            <person name="Andersen M.R."/>
        </authorList>
    </citation>
    <scope>NUCLEOTIDE SEQUENCE [LARGE SCALE GENOMIC DNA]</scope>
    <source>
        <strain evidence="26 27">IBT 18842</strain>
    </source>
</reference>
<dbReference type="SUPFAM" id="SSF81383">
    <property type="entry name" value="F-box domain"/>
    <property type="match status" value="1"/>
</dbReference>
<evidence type="ECO:0000256" key="2">
    <source>
        <dbReference type="ARBA" id="ARBA00003273"/>
    </source>
</evidence>
<evidence type="ECO:0000256" key="12">
    <source>
        <dbReference type="ARBA" id="ARBA00022801"/>
    </source>
</evidence>
<dbReference type="SUPFAM" id="SSF52047">
    <property type="entry name" value="RNI-like"/>
    <property type="match status" value="1"/>
</dbReference>
<evidence type="ECO:0000256" key="8">
    <source>
        <dbReference type="ARBA" id="ARBA00022692"/>
    </source>
</evidence>
<dbReference type="InterPro" id="IPR048024">
    <property type="entry name" value="Fxna-like_M28_dom"/>
</dbReference>
<gene>
    <name evidence="26" type="ORF">BDV25DRAFT_133687</name>
</gene>
<dbReference type="InterPro" id="IPR053975">
    <property type="entry name" value="PFF1_C"/>
</dbReference>
<dbReference type="EC" id="3.4.-.-" evidence="18"/>
<feature type="domain" description="Peptidase M28" evidence="21">
    <location>
        <begin position="744"/>
        <end position="920"/>
    </location>
</feature>
<evidence type="ECO:0000313" key="26">
    <source>
        <dbReference type="EMBL" id="KAE8145559.1"/>
    </source>
</evidence>
<evidence type="ECO:0000256" key="7">
    <source>
        <dbReference type="ARBA" id="ARBA00022670"/>
    </source>
</evidence>
<evidence type="ECO:0000259" key="25">
    <source>
        <dbReference type="Pfam" id="PF25372"/>
    </source>
</evidence>
<keyword evidence="10" id="KW-0677">Repeat</keyword>
<keyword evidence="11" id="KW-0833">Ubl conjugation pathway</keyword>
<keyword evidence="14 20" id="KW-1133">Transmembrane helix</keyword>
<organism evidence="26 27">
    <name type="scientific">Aspergillus avenaceus</name>
    <dbReference type="NCBI Taxonomy" id="36643"/>
    <lineage>
        <taxon>Eukaryota</taxon>
        <taxon>Fungi</taxon>
        <taxon>Dikarya</taxon>
        <taxon>Ascomycota</taxon>
        <taxon>Pezizomycotina</taxon>
        <taxon>Eurotiomycetes</taxon>
        <taxon>Eurotiomycetidae</taxon>
        <taxon>Eurotiales</taxon>
        <taxon>Aspergillaceae</taxon>
        <taxon>Aspergillus</taxon>
        <taxon>Aspergillus subgen. Circumdati</taxon>
    </lineage>
</organism>
<dbReference type="Gene3D" id="3.80.10.10">
    <property type="entry name" value="Ribonuclease Inhibitor"/>
    <property type="match status" value="3"/>
</dbReference>
<dbReference type="GO" id="GO:0006508">
    <property type="term" value="P:proteolysis"/>
    <property type="evidence" value="ECO:0007669"/>
    <property type="project" value="UniProtKB-KW"/>
</dbReference>
<evidence type="ECO:0000256" key="19">
    <source>
        <dbReference type="SAM" id="MobiDB-lite"/>
    </source>
</evidence>
<keyword evidence="15" id="KW-0482">Metalloprotease</keyword>
<keyword evidence="27" id="KW-1185">Reference proteome</keyword>
<evidence type="ECO:0000256" key="20">
    <source>
        <dbReference type="SAM" id="Phobius"/>
    </source>
</evidence>
<dbReference type="EMBL" id="ML742334">
    <property type="protein sequence ID" value="KAE8145559.1"/>
    <property type="molecule type" value="Genomic_DNA"/>
</dbReference>
<evidence type="ECO:0000256" key="18">
    <source>
        <dbReference type="RuleBase" id="RU361240"/>
    </source>
</evidence>
<dbReference type="Pfam" id="PF22250">
    <property type="entry name" value="PFF1_C"/>
    <property type="match status" value="1"/>
</dbReference>
<dbReference type="GO" id="GO:0046872">
    <property type="term" value="F:metal ion binding"/>
    <property type="evidence" value="ECO:0007669"/>
    <property type="project" value="UniProtKB-KW"/>
</dbReference>
<dbReference type="Pfam" id="PF22251">
    <property type="entry name" value="PFF1_TM"/>
    <property type="match status" value="1"/>
</dbReference>
<evidence type="ECO:0000256" key="6">
    <source>
        <dbReference type="ARBA" id="ARBA00022614"/>
    </source>
</evidence>
<evidence type="ECO:0000256" key="4">
    <source>
        <dbReference type="ARBA" id="ARBA00010918"/>
    </source>
</evidence>
<evidence type="ECO:0000259" key="21">
    <source>
        <dbReference type="Pfam" id="PF04389"/>
    </source>
</evidence>
<evidence type="ECO:0000256" key="17">
    <source>
        <dbReference type="ARBA" id="ARBA00023180"/>
    </source>
</evidence>
<dbReference type="FunFam" id="3.80.10.10:FF:000251">
    <property type="entry name" value="Ubiquitin ligase complex F-box protein GRR1"/>
    <property type="match status" value="1"/>
</dbReference>
<dbReference type="Gene3D" id="3.40.630.10">
    <property type="entry name" value="Zn peptidases"/>
    <property type="match status" value="1"/>
</dbReference>
<evidence type="ECO:0000256" key="3">
    <source>
        <dbReference type="ARBA" id="ARBA00004128"/>
    </source>
</evidence>
<feature type="region of interest" description="Disordered" evidence="19">
    <location>
        <begin position="1"/>
        <end position="33"/>
    </location>
</feature>
<keyword evidence="6" id="KW-0433">Leucine-rich repeat</keyword>
<feature type="compositionally biased region" description="Low complexity" evidence="19">
    <location>
        <begin position="11"/>
        <end position="24"/>
    </location>
</feature>
<comment type="subcellular location">
    <subcellularLocation>
        <location evidence="3">Vacuole membrane</location>
        <topology evidence="3">Multi-pass membrane protein</topology>
    </subcellularLocation>
</comment>
<dbReference type="Proteomes" id="UP000325780">
    <property type="component" value="Unassembled WGS sequence"/>
</dbReference>
<dbReference type="FunFam" id="3.80.10.10:FF:000381">
    <property type="entry name" value="Ubiquitin ligase complex F-box protein GRR1"/>
    <property type="match status" value="1"/>
</dbReference>
<dbReference type="InterPro" id="IPR045175">
    <property type="entry name" value="M28_fam"/>
</dbReference>
<dbReference type="InterPro" id="IPR036047">
    <property type="entry name" value="F-box-like_dom_sf"/>
</dbReference>
<evidence type="ECO:0000256" key="10">
    <source>
        <dbReference type="ARBA" id="ARBA00022737"/>
    </source>
</evidence>
<dbReference type="CDD" id="cd03875">
    <property type="entry name" value="M28_Fxna_like"/>
    <property type="match status" value="1"/>
</dbReference>
<keyword evidence="5" id="KW-0926">Vacuole</keyword>
<feature type="domain" description="Vacuolar membrane protease transmembrane" evidence="24">
    <location>
        <begin position="1022"/>
        <end position="1297"/>
    </location>
</feature>
<dbReference type="InterPro" id="IPR006553">
    <property type="entry name" value="Leu-rich_rpt_Cys-con_subtyp"/>
</dbReference>
<dbReference type="InterPro" id="IPR001810">
    <property type="entry name" value="F-box_dom"/>
</dbReference>
<keyword evidence="17" id="KW-0325">Glycoprotein</keyword>
<dbReference type="InterPro" id="IPR007484">
    <property type="entry name" value="Peptidase_M28"/>
</dbReference>
<feature type="transmembrane region" description="Helical" evidence="20">
    <location>
        <begin position="1024"/>
        <end position="1043"/>
    </location>
</feature>
<evidence type="ECO:0000256" key="14">
    <source>
        <dbReference type="ARBA" id="ARBA00022989"/>
    </source>
</evidence>
<feature type="transmembrane region" description="Helical" evidence="20">
    <location>
        <begin position="1114"/>
        <end position="1135"/>
    </location>
</feature>
<evidence type="ECO:0000256" key="15">
    <source>
        <dbReference type="ARBA" id="ARBA00023049"/>
    </source>
</evidence>
<feature type="transmembrane region" description="Helical" evidence="20">
    <location>
        <begin position="1055"/>
        <end position="1075"/>
    </location>
</feature>
<evidence type="ECO:0000256" key="13">
    <source>
        <dbReference type="ARBA" id="ARBA00022833"/>
    </source>
</evidence>
<dbReference type="InterPro" id="IPR057207">
    <property type="entry name" value="FBXL15_LRR"/>
</dbReference>
<keyword evidence="16 20" id="KW-0472">Membrane</keyword>
<feature type="compositionally biased region" description="Acidic residues" evidence="19">
    <location>
        <begin position="1168"/>
        <end position="1182"/>
    </location>
</feature>
<keyword evidence="8 20" id="KW-0812">Transmembrane</keyword>
<feature type="transmembrane region" description="Helical" evidence="20">
    <location>
        <begin position="1298"/>
        <end position="1319"/>
    </location>
</feature>
<dbReference type="Pfam" id="PF25372">
    <property type="entry name" value="DUF7885"/>
    <property type="match status" value="1"/>
</dbReference>
<feature type="transmembrane region" description="Helical" evidence="20">
    <location>
        <begin position="1233"/>
        <end position="1259"/>
    </location>
</feature>
<feature type="transmembrane region" description="Helical" evidence="20">
    <location>
        <begin position="1087"/>
        <end position="1108"/>
    </location>
</feature>
<name>A0A5N6THE6_ASPAV</name>
<keyword evidence="9 18" id="KW-0479">Metal-binding</keyword>
<protein>
    <recommendedName>
        <fullName evidence="18">Peptide hydrolase</fullName>
        <ecNumber evidence="18">3.4.-.-</ecNumber>
    </recommendedName>
</protein>
<evidence type="ECO:0000256" key="11">
    <source>
        <dbReference type="ARBA" id="ARBA00022786"/>
    </source>
</evidence>
<evidence type="ECO:0000256" key="1">
    <source>
        <dbReference type="ARBA" id="ARBA00001947"/>
    </source>
</evidence>
<comment type="similarity">
    <text evidence="4 18">Belongs to the peptidase M28 family.</text>
</comment>
<evidence type="ECO:0000313" key="27">
    <source>
        <dbReference type="Proteomes" id="UP000325780"/>
    </source>
</evidence>
<feature type="domain" description="F-box" evidence="22">
    <location>
        <begin position="66"/>
        <end position="111"/>
    </location>
</feature>
<dbReference type="OrthoDB" id="10257471at2759"/>
<evidence type="ECO:0000259" key="22">
    <source>
        <dbReference type="Pfam" id="PF12937"/>
    </source>
</evidence>
<evidence type="ECO:0000259" key="24">
    <source>
        <dbReference type="Pfam" id="PF22251"/>
    </source>
</evidence>
<dbReference type="InterPro" id="IPR032675">
    <property type="entry name" value="LRR_dom_sf"/>
</dbReference>
<comment type="function">
    <text evidence="2">May be involved in vacuolar sorting and osmoregulation.</text>
</comment>
<dbReference type="PANTHER" id="PTHR12147:SF58">
    <property type="entry name" value="VACUOLAR MEMBRANE PROTEASE"/>
    <property type="match status" value="1"/>
</dbReference>
<dbReference type="GO" id="GO:0019005">
    <property type="term" value="C:SCF ubiquitin ligase complex"/>
    <property type="evidence" value="ECO:0007669"/>
    <property type="project" value="UniProtKB-ARBA"/>
</dbReference>
<feature type="domain" description="Vacuolar membrane protease C-terminal" evidence="23">
    <location>
        <begin position="1325"/>
        <end position="1521"/>
    </location>
</feature>
<evidence type="ECO:0000256" key="5">
    <source>
        <dbReference type="ARBA" id="ARBA00022554"/>
    </source>
</evidence>
<evidence type="ECO:0000256" key="9">
    <source>
        <dbReference type="ARBA" id="ARBA00022723"/>
    </source>
</evidence>
<proteinExistence type="inferred from homology"/>
<evidence type="ECO:0000256" key="16">
    <source>
        <dbReference type="ARBA" id="ARBA00023136"/>
    </source>
</evidence>
<keyword evidence="7 18" id="KW-0645">Protease</keyword>
<comment type="cofactor">
    <cofactor evidence="1">
        <name>Zn(2+)</name>
        <dbReference type="ChEBI" id="CHEBI:29105"/>
    </cofactor>
</comment>
<feature type="domain" description="F-box/LRR-repeat protein 15-like leucin rich repeat" evidence="25">
    <location>
        <begin position="225"/>
        <end position="491"/>
    </location>
</feature>
<dbReference type="PANTHER" id="PTHR12147">
    <property type="entry name" value="METALLOPEPTIDASE M28 FAMILY MEMBER"/>
    <property type="match status" value="1"/>
</dbReference>
<dbReference type="InterPro" id="IPR053976">
    <property type="entry name" value="PFF1_TM"/>
</dbReference>